<dbReference type="Proteomes" id="UP000321479">
    <property type="component" value="Chromosome"/>
</dbReference>
<evidence type="ECO:0000313" key="3">
    <source>
        <dbReference type="EMBL" id="QEC62084.1"/>
    </source>
</evidence>
<feature type="signal peptide" evidence="2">
    <location>
        <begin position="1"/>
        <end position="20"/>
    </location>
</feature>
<keyword evidence="4" id="KW-1185">Reference proteome</keyword>
<protein>
    <recommendedName>
        <fullName evidence="5">LTXXQ motif family protein</fullName>
    </recommendedName>
</protein>
<dbReference type="AlphaFoldDB" id="A0A5B8USV8"/>
<keyword evidence="2" id="KW-0732">Signal</keyword>
<proteinExistence type="predicted"/>
<feature type="compositionally biased region" description="Low complexity" evidence="1">
    <location>
        <begin position="117"/>
        <end position="126"/>
    </location>
</feature>
<evidence type="ECO:0000256" key="2">
    <source>
        <dbReference type="SAM" id="SignalP"/>
    </source>
</evidence>
<dbReference type="RefSeq" id="WP_147030661.1">
    <property type="nucleotide sequence ID" value="NZ_CP042436.1"/>
</dbReference>
<organism evidence="3 4">
    <name type="scientific">Mucilaginibacter ginsenosidivorans</name>
    <dbReference type="NCBI Taxonomy" id="398053"/>
    <lineage>
        <taxon>Bacteria</taxon>
        <taxon>Pseudomonadati</taxon>
        <taxon>Bacteroidota</taxon>
        <taxon>Sphingobacteriia</taxon>
        <taxon>Sphingobacteriales</taxon>
        <taxon>Sphingobacteriaceae</taxon>
        <taxon>Mucilaginibacter</taxon>
    </lineage>
</organism>
<reference evidence="3 4" key="1">
    <citation type="journal article" date="2017" name="Curr. Microbiol.">
        <title>Mucilaginibacter ginsenosidivorans sp. nov., Isolated from Soil of Ginseng Field.</title>
        <authorList>
            <person name="Kim M.M."/>
            <person name="Siddiqi M.Z."/>
            <person name="Im W.T."/>
        </authorList>
    </citation>
    <scope>NUCLEOTIDE SEQUENCE [LARGE SCALE GENOMIC DNA]</scope>
    <source>
        <strain evidence="3 4">Gsoil 3017</strain>
    </source>
</reference>
<feature type="chain" id="PRO_5022710424" description="LTXXQ motif family protein" evidence="2">
    <location>
        <begin position="21"/>
        <end position="126"/>
    </location>
</feature>
<dbReference type="OrthoDB" id="797492at2"/>
<sequence length="126" mass="13770">MKRILLICCLFIGISTAARAQVKSTTDPIEKAKGLQKELKLTDEQTAKVAAIYKESAEKFEKIKVAKKGNTNKMMADIAPLRAATIKKIKTVLTPKQAVKYEKMVNDTHKTGGSGWSDGWSAASTN</sequence>
<name>A0A5B8USV8_9SPHI</name>
<gene>
    <name evidence="3" type="ORF">FRZ54_05620</name>
</gene>
<dbReference type="KEGG" id="mgin:FRZ54_05620"/>
<evidence type="ECO:0008006" key="5">
    <source>
        <dbReference type="Google" id="ProtNLM"/>
    </source>
</evidence>
<evidence type="ECO:0000313" key="4">
    <source>
        <dbReference type="Proteomes" id="UP000321479"/>
    </source>
</evidence>
<evidence type="ECO:0000256" key="1">
    <source>
        <dbReference type="SAM" id="MobiDB-lite"/>
    </source>
</evidence>
<feature type="region of interest" description="Disordered" evidence="1">
    <location>
        <begin position="107"/>
        <end position="126"/>
    </location>
</feature>
<accession>A0A5B8USV8</accession>
<dbReference type="EMBL" id="CP042436">
    <property type="protein sequence ID" value="QEC62084.1"/>
    <property type="molecule type" value="Genomic_DNA"/>
</dbReference>